<feature type="domain" description="Exonuclease" evidence="6">
    <location>
        <begin position="48"/>
        <end position="222"/>
    </location>
</feature>
<comment type="similarity">
    <text evidence="1">Belongs to the oligoribonuclease family.</text>
</comment>
<dbReference type="InterPro" id="IPR013520">
    <property type="entry name" value="Ribonucl_H"/>
</dbReference>
<evidence type="ECO:0000256" key="2">
    <source>
        <dbReference type="ARBA" id="ARBA00022722"/>
    </source>
</evidence>
<evidence type="ECO:0000313" key="8">
    <source>
        <dbReference type="Proteomes" id="UP000075880"/>
    </source>
</evidence>
<keyword evidence="3" id="KW-0378">Hydrolase</keyword>
<keyword evidence="2" id="KW-0540">Nuclease</keyword>
<evidence type="ECO:0000256" key="1">
    <source>
        <dbReference type="ARBA" id="ARBA00009921"/>
    </source>
</evidence>
<dbReference type="PANTHER" id="PTHR11046">
    <property type="entry name" value="OLIGORIBONUCLEASE, MITOCHONDRIAL"/>
    <property type="match status" value="1"/>
</dbReference>
<dbReference type="InterPro" id="IPR012337">
    <property type="entry name" value="RNaseH-like_sf"/>
</dbReference>
<evidence type="ECO:0000259" key="6">
    <source>
        <dbReference type="SMART" id="SM00479"/>
    </source>
</evidence>
<protein>
    <recommendedName>
        <fullName evidence="5">Probable oligoribonuclease</fullName>
    </recommendedName>
</protein>
<reference evidence="7" key="1">
    <citation type="submission" date="2024-04" db="UniProtKB">
        <authorList>
            <consortium name="EnsemblMetazoa"/>
        </authorList>
    </citation>
    <scope>IDENTIFICATION</scope>
    <source>
        <strain evidence="7">EBRO</strain>
    </source>
</reference>
<dbReference type="SUPFAM" id="SSF53098">
    <property type="entry name" value="Ribonuclease H-like"/>
    <property type="match status" value="1"/>
</dbReference>
<dbReference type="GO" id="GO:0005739">
    <property type="term" value="C:mitochondrion"/>
    <property type="evidence" value="ECO:0007669"/>
    <property type="project" value="TreeGrafter"/>
</dbReference>
<dbReference type="AlphaFoldDB" id="A0AAG5DEX8"/>
<dbReference type="PANTHER" id="PTHR11046:SF0">
    <property type="entry name" value="OLIGORIBONUCLEASE, MITOCHONDRIAL"/>
    <property type="match status" value="1"/>
</dbReference>
<evidence type="ECO:0000256" key="4">
    <source>
        <dbReference type="ARBA" id="ARBA00022839"/>
    </source>
</evidence>
<evidence type="ECO:0000256" key="3">
    <source>
        <dbReference type="ARBA" id="ARBA00022801"/>
    </source>
</evidence>
<accession>A0AAG5DEX8</accession>
<dbReference type="GO" id="GO:0000175">
    <property type="term" value="F:3'-5'-RNA exonuclease activity"/>
    <property type="evidence" value="ECO:0007669"/>
    <property type="project" value="InterPro"/>
</dbReference>
<sequence>MLMNMIYQLSRLNCINNIIYLHSSRSQLNAEILKVVGRKMSTANSSSNLIWIDLEMTGLNVEHDRILEMACIVTDSELNIVAKGPDLVIHESDSVLEKMDDWCQVQHAKTGLIEAVKKSTYSLGNVEKEMLNFLKQYCPERSCPMVGNSIYMDRLFIKKYMPTLDQYVHYRVVDVSTIKELCKRWNKTVYELAPTKQCVHRSLNDIEESINELKYYKKRFFNLNVC</sequence>
<dbReference type="EnsemblMetazoa" id="ENSAATROPT010768">
    <property type="protein sequence ID" value="ENSAATROPP009716"/>
    <property type="gene ID" value="ENSAATROPG008758"/>
</dbReference>
<name>A0AAG5DEX8_ANOAO</name>
<dbReference type="FunFam" id="3.30.420.10:FF:000003">
    <property type="entry name" value="Oligoribonuclease"/>
    <property type="match status" value="1"/>
</dbReference>
<dbReference type="NCBIfam" id="NF003765">
    <property type="entry name" value="PRK05359.1"/>
    <property type="match status" value="1"/>
</dbReference>
<evidence type="ECO:0000256" key="5">
    <source>
        <dbReference type="ARBA" id="ARBA00072681"/>
    </source>
</evidence>
<dbReference type="Proteomes" id="UP000075880">
    <property type="component" value="Unassembled WGS sequence"/>
</dbReference>
<dbReference type="InterPro" id="IPR022894">
    <property type="entry name" value="Oligoribonuclease"/>
</dbReference>
<dbReference type="Gene3D" id="3.30.420.10">
    <property type="entry name" value="Ribonuclease H-like superfamily/Ribonuclease H"/>
    <property type="match status" value="1"/>
</dbReference>
<dbReference type="GO" id="GO:0003676">
    <property type="term" value="F:nucleic acid binding"/>
    <property type="evidence" value="ECO:0007669"/>
    <property type="project" value="InterPro"/>
</dbReference>
<organism evidence="7 8">
    <name type="scientific">Anopheles atroparvus</name>
    <name type="common">European mosquito</name>
    <dbReference type="NCBI Taxonomy" id="41427"/>
    <lineage>
        <taxon>Eukaryota</taxon>
        <taxon>Metazoa</taxon>
        <taxon>Ecdysozoa</taxon>
        <taxon>Arthropoda</taxon>
        <taxon>Hexapoda</taxon>
        <taxon>Insecta</taxon>
        <taxon>Pterygota</taxon>
        <taxon>Neoptera</taxon>
        <taxon>Endopterygota</taxon>
        <taxon>Diptera</taxon>
        <taxon>Nematocera</taxon>
        <taxon>Culicoidea</taxon>
        <taxon>Culicidae</taxon>
        <taxon>Anophelinae</taxon>
        <taxon>Anopheles</taxon>
    </lineage>
</organism>
<dbReference type="HAMAP" id="MF_00045">
    <property type="entry name" value="Oligoribonuclease"/>
    <property type="match status" value="1"/>
</dbReference>
<evidence type="ECO:0000313" key="7">
    <source>
        <dbReference type="EnsemblMetazoa" id="ENSAATROPP009716"/>
    </source>
</evidence>
<proteinExistence type="inferred from homology"/>
<keyword evidence="4" id="KW-0269">Exonuclease</keyword>
<keyword evidence="8" id="KW-1185">Reference proteome</keyword>
<dbReference type="SMART" id="SM00479">
    <property type="entry name" value="EXOIII"/>
    <property type="match status" value="1"/>
</dbReference>
<dbReference type="CDD" id="cd06135">
    <property type="entry name" value="Orn"/>
    <property type="match status" value="1"/>
</dbReference>
<dbReference type="InterPro" id="IPR036397">
    <property type="entry name" value="RNaseH_sf"/>
</dbReference>
<dbReference type="Pfam" id="PF00929">
    <property type="entry name" value="RNase_T"/>
    <property type="match status" value="1"/>
</dbReference>